<evidence type="ECO:0000256" key="3">
    <source>
        <dbReference type="ARBA" id="ARBA00022771"/>
    </source>
</evidence>
<sequence>MIYNNDYISDDDNAEDDLCPLCVEEMDAFDKNFKPCPCGYQICQFCYNNIRQNPELNGRCPACRRKYDDESVEYKQLSPDELKMEQSKQSRREKERRAREKEKKETEQMARKHLSGMRVIQKNLVYIIGLNPPSLPQDELYPLLKSEKYFGQFGRVTKLVVNRKPPMTSSYHAPSSNGAGVYVTFAKKDDAKKCIDAIDGSWMDGKILKATYGTTKYCSSYLRGQPCPNPGCMFLHEPGEEAETYSRHDLSTRQSLRMGGAGEASRTYAPFPMNSVYHSDDTGSTSSISSPAPSSNTQLAGSSSHGATLPPIAPWASKTAVQVPTTDDGEPPNAMAFPSLGETITQTTQQQQQPTPQPQHNNQKKQKHQQPRTDEFNPVAAAVSQVESVLSELKNAQPINFTLRADILTDDVLNAPQLFSFKRKEGPATYNRTLSLNIVKKFIQQTTRPPVGPPPQFAVPPQVPVSTQPVSQTQTPSQTQAQLNEIVGGTASELLNHLLKGNKISS</sequence>
<feature type="domain" description="C3H1-type" evidence="13">
    <location>
        <begin position="212"/>
        <end position="239"/>
    </location>
</feature>
<dbReference type="GO" id="GO:0008270">
    <property type="term" value="F:zinc ion binding"/>
    <property type="evidence" value="ECO:0007669"/>
    <property type="project" value="UniProtKB-KW"/>
</dbReference>
<keyword evidence="4 9" id="KW-0862">Zinc</keyword>
<evidence type="ECO:0000256" key="7">
    <source>
        <dbReference type="ARBA" id="ARBA00023242"/>
    </source>
</evidence>
<dbReference type="InterPro" id="IPR039515">
    <property type="entry name" value="NOT4_mRING-HC-C4C4"/>
</dbReference>
<dbReference type="PANTHER" id="PTHR12603:SF0">
    <property type="entry name" value="CCR4-NOT TRANSCRIPTION COMPLEX SUBUNIT 4"/>
    <property type="match status" value="1"/>
</dbReference>
<dbReference type="InterPro" id="IPR013083">
    <property type="entry name" value="Znf_RING/FYVE/PHD"/>
</dbReference>
<feature type="compositionally biased region" description="Low complexity" evidence="10">
    <location>
        <begin position="345"/>
        <end position="361"/>
    </location>
</feature>
<evidence type="ECO:0000259" key="12">
    <source>
        <dbReference type="PROSITE" id="PS50102"/>
    </source>
</evidence>
<feature type="zinc finger region" description="C3H1-type" evidence="9">
    <location>
        <begin position="212"/>
        <end position="239"/>
    </location>
</feature>
<keyword evidence="2 9" id="KW-0479">Metal-binding</keyword>
<dbReference type="InterPro" id="IPR034261">
    <property type="entry name" value="CNOT4_RRM"/>
</dbReference>
<keyword evidence="3 9" id="KW-0863">Zinc-finger</keyword>
<evidence type="ECO:0000313" key="14">
    <source>
        <dbReference type="EMBL" id="ONH66060.1"/>
    </source>
</evidence>
<organism evidence="14 15">
    <name type="scientific">Cyberlindnera fabianii</name>
    <name type="common">Yeast</name>
    <name type="synonym">Hansenula fabianii</name>
    <dbReference type="NCBI Taxonomy" id="36022"/>
    <lineage>
        <taxon>Eukaryota</taxon>
        <taxon>Fungi</taxon>
        <taxon>Dikarya</taxon>
        <taxon>Ascomycota</taxon>
        <taxon>Saccharomycotina</taxon>
        <taxon>Saccharomycetes</taxon>
        <taxon>Phaffomycetales</taxon>
        <taxon>Phaffomycetaceae</taxon>
        <taxon>Cyberlindnera</taxon>
    </lineage>
</organism>
<evidence type="ECO:0000256" key="1">
    <source>
        <dbReference type="ARBA" id="ARBA00004123"/>
    </source>
</evidence>
<feature type="region of interest" description="Disordered" evidence="10">
    <location>
        <begin position="79"/>
        <end position="111"/>
    </location>
</feature>
<comment type="caution">
    <text evidence="14">The sequence shown here is derived from an EMBL/GenBank/DDBJ whole genome shotgun (WGS) entry which is preliminary data.</text>
</comment>
<evidence type="ECO:0000256" key="5">
    <source>
        <dbReference type="ARBA" id="ARBA00022884"/>
    </source>
</evidence>
<dbReference type="InterPro" id="IPR001841">
    <property type="entry name" value="Znf_RING"/>
</dbReference>
<dbReference type="Gene3D" id="3.30.40.10">
    <property type="entry name" value="Zinc/RING finger domain, C3HC4 (zinc finger)"/>
    <property type="match status" value="1"/>
</dbReference>
<dbReference type="Gene3D" id="3.30.70.330">
    <property type="match status" value="1"/>
</dbReference>
<feature type="region of interest" description="Disordered" evidence="10">
    <location>
        <begin position="344"/>
        <end position="375"/>
    </location>
</feature>
<dbReference type="InterPro" id="IPR000571">
    <property type="entry name" value="Znf_CCCH"/>
</dbReference>
<feature type="domain" description="RING-type" evidence="11">
    <location>
        <begin position="19"/>
        <end position="64"/>
    </location>
</feature>
<dbReference type="STRING" id="36022.A0A1V2L2S7"/>
<dbReference type="AlphaFoldDB" id="A0A1V2L2S7"/>
<evidence type="ECO:0000313" key="15">
    <source>
        <dbReference type="Proteomes" id="UP000189513"/>
    </source>
</evidence>
<keyword evidence="7" id="KW-0539">Nucleus</keyword>
<gene>
    <name evidence="14" type="ORF">BON22_4146</name>
</gene>
<evidence type="ECO:0000256" key="4">
    <source>
        <dbReference type="ARBA" id="ARBA00022833"/>
    </source>
</evidence>
<protein>
    <submittedName>
        <fullName evidence="14">General negative regulator of transcription subunit 4</fullName>
    </submittedName>
</protein>
<evidence type="ECO:0000256" key="2">
    <source>
        <dbReference type="ARBA" id="ARBA00022723"/>
    </source>
</evidence>
<dbReference type="VEuPathDB" id="FungiDB:BON22_4146"/>
<dbReference type="InterPro" id="IPR035979">
    <property type="entry name" value="RBD_domain_sf"/>
</dbReference>
<dbReference type="InterPro" id="IPR039780">
    <property type="entry name" value="Mot2"/>
</dbReference>
<feature type="region of interest" description="Disordered" evidence="10">
    <location>
        <begin position="319"/>
        <end position="338"/>
    </location>
</feature>
<evidence type="ECO:0000256" key="10">
    <source>
        <dbReference type="SAM" id="MobiDB-lite"/>
    </source>
</evidence>
<dbReference type="SMART" id="SM00361">
    <property type="entry name" value="RRM_1"/>
    <property type="match status" value="1"/>
</dbReference>
<comment type="subcellular location">
    <subcellularLocation>
        <location evidence="1">Nucleus</location>
    </subcellularLocation>
</comment>
<feature type="compositionally biased region" description="Low complexity" evidence="10">
    <location>
        <begin position="282"/>
        <end position="295"/>
    </location>
</feature>
<dbReference type="InterPro" id="IPR012677">
    <property type="entry name" value="Nucleotide-bd_a/b_plait_sf"/>
</dbReference>
<dbReference type="EMBL" id="MPUK01000008">
    <property type="protein sequence ID" value="ONH66060.1"/>
    <property type="molecule type" value="Genomic_DNA"/>
</dbReference>
<proteinExistence type="predicted"/>
<dbReference type="Pfam" id="PF14570">
    <property type="entry name" value="zf-RING_4"/>
    <property type="match status" value="1"/>
</dbReference>
<feature type="region of interest" description="Disordered" evidence="10">
    <location>
        <begin position="243"/>
        <end position="312"/>
    </location>
</feature>
<dbReference type="PROSITE" id="PS50103">
    <property type="entry name" value="ZF_C3H1"/>
    <property type="match status" value="1"/>
</dbReference>
<evidence type="ECO:0000256" key="8">
    <source>
        <dbReference type="PROSITE-ProRule" id="PRU00176"/>
    </source>
</evidence>
<name>A0A1V2L2S7_CYBFA</name>
<dbReference type="GO" id="GO:0016567">
    <property type="term" value="P:protein ubiquitination"/>
    <property type="evidence" value="ECO:0007669"/>
    <property type="project" value="TreeGrafter"/>
</dbReference>
<accession>A0A1V2L2S7</accession>
<dbReference type="InterPro" id="IPR000504">
    <property type="entry name" value="RRM_dom"/>
</dbReference>
<dbReference type="GO" id="GO:0004842">
    <property type="term" value="F:ubiquitin-protein transferase activity"/>
    <property type="evidence" value="ECO:0007669"/>
    <property type="project" value="InterPro"/>
</dbReference>
<dbReference type="SUPFAM" id="SSF54928">
    <property type="entry name" value="RNA-binding domain, RBD"/>
    <property type="match status" value="1"/>
</dbReference>
<dbReference type="GO" id="GO:0003723">
    <property type="term" value="F:RNA binding"/>
    <property type="evidence" value="ECO:0007669"/>
    <property type="project" value="UniProtKB-UniRule"/>
</dbReference>
<dbReference type="PROSITE" id="PS50102">
    <property type="entry name" value="RRM"/>
    <property type="match status" value="1"/>
</dbReference>
<keyword evidence="15" id="KW-1185">Reference proteome</keyword>
<dbReference type="CDD" id="cd12438">
    <property type="entry name" value="RRM_CNOT4"/>
    <property type="match status" value="1"/>
</dbReference>
<keyword evidence="6" id="KW-0175">Coiled coil</keyword>
<dbReference type="GO" id="GO:0030014">
    <property type="term" value="C:CCR4-NOT complex"/>
    <property type="evidence" value="ECO:0007669"/>
    <property type="project" value="InterPro"/>
</dbReference>
<dbReference type="FunFam" id="3.30.40.10:FF:000006">
    <property type="entry name" value="CCR4-NOT transcription complex subunit 4"/>
    <property type="match status" value="1"/>
</dbReference>
<feature type="compositionally biased region" description="Basic and acidic residues" evidence="10">
    <location>
        <begin position="79"/>
        <end position="110"/>
    </location>
</feature>
<evidence type="ECO:0000259" key="13">
    <source>
        <dbReference type="PROSITE" id="PS50103"/>
    </source>
</evidence>
<dbReference type="SUPFAM" id="SSF57850">
    <property type="entry name" value="RING/U-box"/>
    <property type="match status" value="1"/>
</dbReference>
<dbReference type="InterPro" id="IPR003954">
    <property type="entry name" value="RRM_euk-type"/>
</dbReference>
<feature type="compositionally biased region" description="Polar residues" evidence="10">
    <location>
        <begin position="296"/>
        <end position="306"/>
    </location>
</feature>
<reference evidence="15" key="1">
    <citation type="journal article" date="2017" name="Genome Announc.">
        <title>Genome sequences of Cyberlindnera fabianii 65, Pichia kudriavzevii 129, and Saccharomyces cerevisiae 131 isolated from fermented masau fruits in Zimbabwe.</title>
        <authorList>
            <person name="van Rijswijck I.M.H."/>
            <person name="Derks M.F.L."/>
            <person name="Abee T."/>
            <person name="de Ridder D."/>
            <person name="Smid E.J."/>
        </authorList>
    </citation>
    <scope>NUCLEOTIDE SEQUENCE [LARGE SCALE GENOMIC DNA]</scope>
    <source>
        <strain evidence="15">65</strain>
    </source>
</reference>
<feature type="domain" description="RRM" evidence="12">
    <location>
        <begin position="123"/>
        <end position="215"/>
    </location>
</feature>
<dbReference type="Proteomes" id="UP000189513">
    <property type="component" value="Unassembled WGS sequence"/>
</dbReference>
<dbReference type="PROSITE" id="PS50089">
    <property type="entry name" value="ZF_RING_2"/>
    <property type="match status" value="1"/>
</dbReference>
<evidence type="ECO:0000259" key="11">
    <source>
        <dbReference type="PROSITE" id="PS50089"/>
    </source>
</evidence>
<keyword evidence="5 8" id="KW-0694">RNA-binding</keyword>
<evidence type="ECO:0000256" key="9">
    <source>
        <dbReference type="PROSITE-ProRule" id="PRU00723"/>
    </source>
</evidence>
<dbReference type="SMART" id="SM00360">
    <property type="entry name" value="RRM"/>
    <property type="match status" value="1"/>
</dbReference>
<dbReference type="GO" id="GO:0005634">
    <property type="term" value="C:nucleus"/>
    <property type="evidence" value="ECO:0007669"/>
    <property type="project" value="UniProtKB-SubCell"/>
</dbReference>
<evidence type="ECO:0000256" key="6">
    <source>
        <dbReference type="ARBA" id="ARBA00023054"/>
    </source>
</evidence>
<dbReference type="CDD" id="cd16618">
    <property type="entry name" value="mRING-HC-C4C4_CNOT4"/>
    <property type="match status" value="1"/>
</dbReference>
<dbReference type="PANTHER" id="PTHR12603">
    <property type="entry name" value="CCR4-NOT TRANSCRIPTION COMPLEX RELATED"/>
    <property type="match status" value="1"/>
</dbReference>